<comment type="caution">
    <text evidence="2">The sequence shown here is derived from an EMBL/GenBank/DDBJ whole genome shotgun (WGS) entry which is preliminary data.</text>
</comment>
<feature type="compositionally biased region" description="Polar residues" evidence="1">
    <location>
        <begin position="96"/>
        <end position="105"/>
    </location>
</feature>
<name>A0AAD3SXR3_NEPGR</name>
<gene>
    <name evidence="2" type="ORF">Nepgr_021586</name>
</gene>
<reference evidence="2" key="1">
    <citation type="submission" date="2023-05" db="EMBL/GenBank/DDBJ databases">
        <title>Nepenthes gracilis genome sequencing.</title>
        <authorList>
            <person name="Fukushima K."/>
        </authorList>
    </citation>
    <scope>NUCLEOTIDE SEQUENCE</scope>
    <source>
        <strain evidence="2">SING2019-196</strain>
    </source>
</reference>
<dbReference type="Proteomes" id="UP001279734">
    <property type="component" value="Unassembled WGS sequence"/>
</dbReference>
<feature type="compositionally biased region" description="Polar residues" evidence="1">
    <location>
        <begin position="67"/>
        <end position="77"/>
    </location>
</feature>
<protein>
    <submittedName>
        <fullName evidence="2">Uncharacterized protein</fullName>
    </submittedName>
</protein>
<evidence type="ECO:0000256" key="1">
    <source>
        <dbReference type="SAM" id="MobiDB-lite"/>
    </source>
</evidence>
<evidence type="ECO:0000313" key="3">
    <source>
        <dbReference type="Proteomes" id="UP001279734"/>
    </source>
</evidence>
<keyword evidence="3" id="KW-1185">Reference proteome</keyword>
<accession>A0AAD3SXR3</accession>
<dbReference type="AlphaFoldDB" id="A0AAD3SXR3"/>
<feature type="region of interest" description="Disordered" evidence="1">
    <location>
        <begin position="64"/>
        <end position="105"/>
    </location>
</feature>
<dbReference type="EMBL" id="BSYO01000021">
    <property type="protein sequence ID" value="GMH19745.1"/>
    <property type="molecule type" value="Genomic_DNA"/>
</dbReference>
<sequence length="105" mass="11479">MVNTRVQASTPVIDATSYNNDPIVCIRMEEYLDPYVQALAARMDDMSKAVQTLCSKMDKLLKGVPSKASQTMTSQNRGKGKKSSGKLASQHMGLRTQVSSNSRVP</sequence>
<evidence type="ECO:0000313" key="2">
    <source>
        <dbReference type="EMBL" id="GMH19745.1"/>
    </source>
</evidence>
<organism evidence="2 3">
    <name type="scientific">Nepenthes gracilis</name>
    <name type="common">Slender pitcher plant</name>
    <dbReference type="NCBI Taxonomy" id="150966"/>
    <lineage>
        <taxon>Eukaryota</taxon>
        <taxon>Viridiplantae</taxon>
        <taxon>Streptophyta</taxon>
        <taxon>Embryophyta</taxon>
        <taxon>Tracheophyta</taxon>
        <taxon>Spermatophyta</taxon>
        <taxon>Magnoliopsida</taxon>
        <taxon>eudicotyledons</taxon>
        <taxon>Gunneridae</taxon>
        <taxon>Pentapetalae</taxon>
        <taxon>Caryophyllales</taxon>
        <taxon>Nepenthaceae</taxon>
        <taxon>Nepenthes</taxon>
    </lineage>
</organism>
<proteinExistence type="predicted"/>